<sequence length="178" mass="19648">MTKLLVLALLSMQPMSGYEIKGMLEQSDSQRWAGALPGSIYNALKKLEAAGYVEVATIENQGHRQKAIYKITDAGETYQAQLILEALADPKVNYPTSLYSGIGLAHQLPKADAISALQEHKTKQENEIAEVKHGLIAKEKAMQGEIPALSKVVFDHMFETIESQIKLIEQTIAIIEKQ</sequence>
<name>A0ABS3LEQ3_9ENTE</name>
<gene>
    <name evidence="2" type="ORF">JZO70_18180</name>
</gene>
<dbReference type="InterPro" id="IPR005149">
    <property type="entry name" value="Tscrpt_reg_PadR_N"/>
</dbReference>
<dbReference type="PANTHER" id="PTHR43252:SF7">
    <property type="entry name" value="TRANSCRIPTIONAL REGULATOR YQJI"/>
    <property type="match status" value="1"/>
</dbReference>
<evidence type="ECO:0000313" key="2">
    <source>
        <dbReference type="EMBL" id="MBO1308110.1"/>
    </source>
</evidence>
<evidence type="ECO:0000313" key="3">
    <source>
        <dbReference type="Proteomes" id="UP000664601"/>
    </source>
</evidence>
<dbReference type="Pfam" id="PF03551">
    <property type="entry name" value="PadR"/>
    <property type="match status" value="1"/>
</dbReference>
<dbReference type="Proteomes" id="UP000664601">
    <property type="component" value="Unassembled WGS sequence"/>
</dbReference>
<dbReference type="Gene3D" id="1.10.10.10">
    <property type="entry name" value="Winged helix-like DNA-binding domain superfamily/Winged helix DNA-binding domain"/>
    <property type="match status" value="1"/>
</dbReference>
<keyword evidence="3" id="KW-1185">Reference proteome</keyword>
<protein>
    <submittedName>
        <fullName evidence="2">PadR family transcriptional regulator</fullName>
    </submittedName>
</protein>
<dbReference type="PANTHER" id="PTHR43252">
    <property type="entry name" value="TRANSCRIPTIONAL REGULATOR YQJI"/>
    <property type="match status" value="1"/>
</dbReference>
<proteinExistence type="predicted"/>
<accession>A0ABS3LEQ3</accession>
<dbReference type="SUPFAM" id="SSF46785">
    <property type="entry name" value="Winged helix' DNA-binding domain"/>
    <property type="match status" value="1"/>
</dbReference>
<dbReference type="InterPro" id="IPR036390">
    <property type="entry name" value="WH_DNA-bd_sf"/>
</dbReference>
<dbReference type="RefSeq" id="WP_207675096.1">
    <property type="nucleotide sequence ID" value="NZ_JAFREM010000029.1"/>
</dbReference>
<dbReference type="InterPro" id="IPR036388">
    <property type="entry name" value="WH-like_DNA-bd_sf"/>
</dbReference>
<evidence type="ECO:0000259" key="1">
    <source>
        <dbReference type="Pfam" id="PF03551"/>
    </source>
</evidence>
<reference evidence="2 3" key="1">
    <citation type="submission" date="2021-03" db="EMBL/GenBank/DDBJ databases">
        <title>Enterococcal diversity collection.</title>
        <authorList>
            <person name="Gilmore M.S."/>
            <person name="Schwartzman J."/>
            <person name="Van Tyne D."/>
            <person name="Martin M."/>
            <person name="Earl A.M."/>
            <person name="Manson A.L."/>
            <person name="Straub T."/>
            <person name="Salamzade R."/>
            <person name="Saavedra J."/>
            <person name="Lebreton F."/>
            <person name="Prichula J."/>
            <person name="Schaufler K."/>
            <person name="Gaca A."/>
            <person name="Sgardioli B."/>
            <person name="Wagenaar J."/>
            <person name="Strong T."/>
        </authorList>
    </citation>
    <scope>NUCLEOTIDE SEQUENCE [LARGE SCALE GENOMIC DNA]</scope>
    <source>
        <strain evidence="2 3">669A</strain>
    </source>
</reference>
<dbReference type="EMBL" id="JAFREM010000029">
    <property type="protein sequence ID" value="MBO1308110.1"/>
    <property type="molecule type" value="Genomic_DNA"/>
</dbReference>
<feature type="domain" description="Transcription regulator PadR N-terminal" evidence="1">
    <location>
        <begin position="6"/>
        <end position="78"/>
    </location>
</feature>
<organism evidence="2 3">
    <name type="scientific">Candidatus Enterococcus moelleringii</name>
    <dbReference type="NCBI Taxonomy" id="2815325"/>
    <lineage>
        <taxon>Bacteria</taxon>
        <taxon>Bacillati</taxon>
        <taxon>Bacillota</taxon>
        <taxon>Bacilli</taxon>
        <taxon>Lactobacillales</taxon>
        <taxon>Enterococcaceae</taxon>
        <taxon>Enterococcus</taxon>
    </lineage>
</organism>
<comment type="caution">
    <text evidence="2">The sequence shown here is derived from an EMBL/GenBank/DDBJ whole genome shotgun (WGS) entry which is preliminary data.</text>
</comment>